<dbReference type="RefSeq" id="WP_036876027.1">
    <property type="nucleotide sequence ID" value="NZ_KK073873.1"/>
</dbReference>
<keyword evidence="1" id="KW-0732">Signal</keyword>
<dbReference type="EMBL" id="JFBS01000001">
    <property type="protein sequence ID" value="EXG77764.1"/>
    <property type="molecule type" value="Genomic_DNA"/>
</dbReference>
<protein>
    <recommendedName>
        <fullName evidence="4">DUF4252 domain-containing protein</fullName>
    </recommendedName>
</protein>
<evidence type="ECO:0000256" key="1">
    <source>
        <dbReference type="SAM" id="SignalP"/>
    </source>
</evidence>
<dbReference type="Proteomes" id="UP000243438">
    <property type="component" value="Unassembled WGS sequence"/>
</dbReference>
<accession>A0ABN0RU54</accession>
<reference evidence="2" key="1">
    <citation type="submission" date="2013-07" db="EMBL/GenBank/DDBJ databases">
        <authorList>
            <consortium name="DOE Joint Genome Institute"/>
            <person name="Anderson I."/>
            <person name="Huntemann M."/>
            <person name="Han J."/>
            <person name="Chen A."/>
            <person name="Kyrpides N."/>
            <person name="Mavromatis K."/>
            <person name="Markowitz V."/>
            <person name="Palaniappan K."/>
            <person name="Ivanova N."/>
            <person name="Schaumberg A."/>
            <person name="Pati A."/>
            <person name="Liolios K."/>
            <person name="Nordberg H.P."/>
            <person name="Cantor M.N."/>
            <person name="Hua S.X."/>
            <person name="Woyke T."/>
        </authorList>
    </citation>
    <scope>NUCLEOTIDE SEQUENCE [LARGE SCALE GENOMIC DNA]</scope>
    <source>
        <strain evidence="2">DSM 17970</strain>
    </source>
</reference>
<organism evidence="2 3">
    <name type="scientific">Xylanibacter oryzae DSM 17970</name>
    <dbReference type="NCBI Taxonomy" id="915438"/>
    <lineage>
        <taxon>Bacteria</taxon>
        <taxon>Pseudomonadati</taxon>
        <taxon>Bacteroidota</taxon>
        <taxon>Bacteroidia</taxon>
        <taxon>Bacteroidales</taxon>
        <taxon>Prevotellaceae</taxon>
        <taxon>Xylanibacter</taxon>
    </lineage>
</organism>
<sequence>MKKILIIIVMVLSCSMIFAQDALFKKYSNTNGVSTVYISKALLGMMPKMNAGNKDVSKIAGKLDRLQVLSCERPSLVPSIKNNAIAYYNKYKYVEMMNLNEDGEITLIYGKSHGHGKNEFVLLSIEKDEINIVNIYGNVTLKDIKQIANQRN</sequence>
<comment type="caution">
    <text evidence="2">The sequence shown here is derived from an EMBL/GenBank/DDBJ whole genome shotgun (WGS) entry which is preliminary data.</text>
</comment>
<feature type="signal peptide" evidence="1">
    <location>
        <begin position="1"/>
        <end position="19"/>
    </location>
</feature>
<gene>
    <name evidence="2" type="ORF">XylorDRAFT_0109</name>
</gene>
<feature type="chain" id="PRO_5045706569" description="DUF4252 domain-containing protein" evidence="1">
    <location>
        <begin position="20"/>
        <end position="152"/>
    </location>
</feature>
<keyword evidence="3" id="KW-1185">Reference proteome</keyword>
<proteinExistence type="predicted"/>
<dbReference type="InterPro" id="IPR025348">
    <property type="entry name" value="DUF4252"/>
</dbReference>
<evidence type="ECO:0008006" key="4">
    <source>
        <dbReference type="Google" id="ProtNLM"/>
    </source>
</evidence>
<dbReference type="Pfam" id="PF14060">
    <property type="entry name" value="DUF4252"/>
    <property type="match status" value="1"/>
</dbReference>
<name>A0ABN0RU54_9BACT</name>
<evidence type="ECO:0000313" key="2">
    <source>
        <dbReference type="EMBL" id="EXG77764.1"/>
    </source>
</evidence>
<evidence type="ECO:0000313" key="3">
    <source>
        <dbReference type="Proteomes" id="UP000243438"/>
    </source>
</evidence>